<evidence type="ECO:0000313" key="6">
    <source>
        <dbReference type="Proteomes" id="UP000471745"/>
    </source>
</evidence>
<evidence type="ECO:0000256" key="2">
    <source>
        <dbReference type="SAM" id="MobiDB-lite"/>
    </source>
</evidence>
<dbReference type="GO" id="GO:0004567">
    <property type="term" value="F:beta-mannosidase activity"/>
    <property type="evidence" value="ECO:0007669"/>
    <property type="project" value="TreeGrafter"/>
</dbReference>
<evidence type="ECO:0000313" key="5">
    <source>
        <dbReference type="EMBL" id="NEC53384.1"/>
    </source>
</evidence>
<name>A0A9X5CRI5_9ACTN</name>
<dbReference type="Gene3D" id="2.60.120.260">
    <property type="entry name" value="Galactose-binding domain-like"/>
    <property type="match status" value="2"/>
</dbReference>
<protein>
    <submittedName>
        <fullName evidence="5">Coagulation factor 5/8 type domain protein</fullName>
    </submittedName>
</protein>
<dbReference type="PANTHER" id="PTHR43730">
    <property type="entry name" value="BETA-MANNOSIDASE"/>
    <property type="match status" value="1"/>
</dbReference>
<dbReference type="Pfam" id="PF00754">
    <property type="entry name" value="F5_F8_type_C"/>
    <property type="match status" value="2"/>
</dbReference>
<dbReference type="PANTHER" id="PTHR43730:SF1">
    <property type="entry name" value="BETA-MANNOSIDASE"/>
    <property type="match status" value="1"/>
</dbReference>
<keyword evidence="1" id="KW-0378">Hydrolase</keyword>
<dbReference type="Gene3D" id="3.20.20.80">
    <property type="entry name" value="Glycosidases"/>
    <property type="match status" value="1"/>
</dbReference>
<gene>
    <name evidence="5" type="ORF">G3I18_33265</name>
</gene>
<dbReference type="InterPro" id="IPR050887">
    <property type="entry name" value="Beta-mannosidase_GH2"/>
</dbReference>
<dbReference type="InterPro" id="IPR017853">
    <property type="entry name" value="GH"/>
</dbReference>
<evidence type="ECO:0000256" key="1">
    <source>
        <dbReference type="ARBA" id="ARBA00023295"/>
    </source>
</evidence>
<dbReference type="Pfam" id="PF02836">
    <property type="entry name" value="Glyco_hydro_2_C"/>
    <property type="match status" value="1"/>
</dbReference>
<feature type="signal peptide" evidence="3">
    <location>
        <begin position="1"/>
        <end position="32"/>
    </location>
</feature>
<keyword evidence="6" id="KW-1185">Reference proteome</keyword>
<feature type="domain" description="F5/8 type C" evidence="4">
    <location>
        <begin position="585"/>
        <end position="721"/>
    </location>
</feature>
<proteinExistence type="predicted"/>
<evidence type="ECO:0000256" key="3">
    <source>
        <dbReference type="SAM" id="SignalP"/>
    </source>
</evidence>
<dbReference type="PROSITE" id="PS50022">
    <property type="entry name" value="FA58C_3"/>
    <property type="match status" value="2"/>
</dbReference>
<accession>A0A9X5CRI5</accession>
<dbReference type="SUPFAM" id="SSF51445">
    <property type="entry name" value="(Trans)glycosidases"/>
    <property type="match status" value="1"/>
</dbReference>
<feature type="region of interest" description="Disordered" evidence="2">
    <location>
        <begin position="42"/>
        <end position="65"/>
    </location>
</feature>
<keyword evidence="1" id="KW-0326">Glycosidase</keyword>
<comment type="caution">
    <text evidence="5">The sequence shown here is derived from an EMBL/GenBank/DDBJ whole genome shotgun (WGS) entry which is preliminary data.</text>
</comment>
<organism evidence="5 6">
    <name type="scientific">Actinospica acidiphila</name>
    <dbReference type="NCBI Taxonomy" id="304899"/>
    <lineage>
        <taxon>Bacteria</taxon>
        <taxon>Bacillati</taxon>
        <taxon>Actinomycetota</taxon>
        <taxon>Actinomycetes</taxon>
        <taxon>Catenulisporales</taxon>
        <taxon>Actinospicaceae</taxon>
        <taxon>Actinospica</taxon>
    </lineage>
</organism>
<feature type="domain" description="F5/8 type C" evidence="4">
    <location>
        <begin position="32"/>
        <end position="168"/>
    </location>
</feature>
<feature type="chain" id="PRO_5040955288" evidence="3">
    <location>
        <begin position="33"/>
        <end position="721"/>
    </location>
</feature>
<dbReference type="AlphaFoldDB" id="A0A9X5CRI5"/>
<sequence length="721" mass="77247">MSPSPPHHGPAVRRAAPLLALGALVASSLALAAPPAQAAETLLSQGRPATASSQEGDGYAPSAAVDGNLTGTRWASRWSDPQWFQVDLGQRSDLSRVVLTWEGAYGRSYRIQASDDGTDWRTLQTLTGGDGGTDELAVTGSGRYVRMLGTERSGGYGYSLWEFQVYGSTDGTPPATGAVEVTGFQGNWQLTVGGQPYTVKGLTWGPAIADAPKYLPDVKSMGVNTIRTWGTDGGTKPLLDSAAANGLKVVNGFWLQPGGGPGSGGCVNYVTDTAYKNTMLTEFTKWVEAYRNHPATLMWNVGNESVLGLQNCYSGAELEAQRNAYTGFVNDVAKKIHSIDPDHPVTSTDAWTGAWPYYQRNAPDLDLYSMNSYGDICGVREDWEQGGYTKPYLITEGGPAGEWEVPDDANGVPDEPTDVQKAEGYTKAWNCVTGHRGVALGATLFHYGTEHDFGGIWFNLLPDGLKRLSYYAVKRAYTATAGNDNTPPVVTALAVSPASSAPAGGEFTVRADVRDPDGDPITYKIFLSGNYANGDKRLVEASWRSTGNGTFAVRAPEKLGVWKVYLQAEDGRGNAGIETKSVKVVAPPVTGTNVALNKPTTASSFQPSYGDCPCEPAKATDGRADTRWASDWSDPQWIQVDLGSATPVRKLQLVWDPAYAKSYEVHISDNGTAWRTIYSTTTGNGDIDTIDVAATARHVRLHLTARGTGWGYSLHEFGIYG</sequence>
<dbReference type="EMBL" id="JAAGNA010001149">
    <property type="protein sequence ID" value="NEC53384.1"/>
    <property type="molecule type" value="Genomic_DNA"/>
</dbReference>
<dbReference type="InterPro" id="IPR000421">
    <property type="entry name" value="FA58C"/>
</dbReference>
<dbReference type="RefSeq" id="WP_163091673.1">
    <property type="nucleotide sequence ID" value="NZ_JAAGNA010001149.1"/>
</dbReference>
<dbReference type="GO" id="GO:0006516">
    <property type="term" value="P:glycoprotein catabolic process"/>
    <property type="evidence" value="ECO:0007669"/>
    <property type="project" value="TreeGrafter"/>
</dbReference>
<dbReference type="InterPro" id="IPR006103">
    <property type="entry name" value="Glyco_hydro_2_cat"/>
</dbReference>
<keyword evidence="3" id="KW-0732">Signal</keyword>
<dbReference type="Proteomes" id="UP000471745">
    <property type="component" value="Unassembled WGS sequence"/>
</dbReference>
<dbReference type="SUPFAM" id="SSF49785">
    <property type="entry name" value="Galactose-binding domain-like"/>
    <property type="match status" value="2"/>
</dbReference>
<dbReference type="Gene3D" id="3.40.1350.20">
    <property type="match status" value="1"/>
</dbReference>
<dbReference type="GO" id="GO:0005975">
    <property type="term" value="P:carbohydrate metabolic process"/>
    <property type="evidence" value="ECO:0007669"/>
    <property type="project" value="InterPro"/>
</dbReference>
<evidence type="ECO:0000259" key="4">
    <source>
        <dbReference type="PROSITE" id="PS50022"/>
    </source>
</evidence>
<reference evidence="5 6" key="1">
    <citation type="submission" date="2020-01" db="EMBL/GenBank/DDBJ databases">
        <title>Insect and environment-associated Actinomycetes.</title>
        <authorList>
            <person name="Currrie C."/>
            <person name="Chevrette M."/>
            <person name="Carlson C."/>
            <person name="Stubbendieck R."/>
            <person name="Wendt-Pienkowski E."/>
        </authorList>
    </citation>
    <scope>NUCLEOTIDE SEQUENCE [LARGE SCALE GENOMIC DNA]</scope>
    <source>
        <strain evidence="5 6">SID8189</strain>
    </source>
</reference>
<dbReference type="InterPro" id="IPR008979">
    <property type="entry name" value="Galactose-bd-like_sf"/>
</dbReference>